<dbReference type="Pfam" id="PF17755">
    <property type="entry name" value="UvrA_DNA-bind"/>
    <property type="match status" value="1"/>
</dbReference>
<comment type="similarity">
    <text evidence="14">Belongs to the ABC transporter superfamily. UvrA family.</text>
</comment>
<evidence type="ECO:0000256" key="2">
    <source>
        <dbReference type="ARBA" id="ARBA00022490"/>
    </source>
</evidence>
<evidence type="ECO:0000256" key="11">
    <source>
        <dbReference type="ARBA" id="ARBA00022881"/>
    </source>
</evidence>
<keyword evidence="4" id="KW-0677">Repeat</keyword>
<evidence type="ECO:0000256" key="15">
    <source>
        <dbReference type="ARBA" id="ARBA00039316"/>
    </source>
</evidence>
<dbReference type="Gene3D" id="1.20.1580.10">
    <property type="entry name" value="ABC transporter ATPase like domain"/>
    <property type="match status" value="2"/>
</dbReference>
<dbReference type="Gene3D" id="1.10.8.280">
    <property type="entry name" value="ABC transporter ATPase domain-like"/>
    <property type="match status" value="1"/>
</dbReference>
<dbReference type="Gene3D" id="3.40.50.300">
    <property type="entry name" value="P-loop containing nucleotide triphosphate hydrolases"/>
    <property type="match status" value="2"/>
</dbReference>
<dbReference type="PANTHER" id="PTHR43152">
    <property type="entry name" value="UVRABC SYSTEM PROTEIN A"/>
    <property type="match status" value="1"/>
</dbReference>
<dbReference type="Pfam" id="PF00005">
    <property type="entry name" value="ABC_tran"/>
    <property type="match status" value="1"/>
</dbReference>
<dbReference type="InterPro" id="IPR027417">
    <property type="entry name" value="P-loop_NTPase"/>
</dbReference>
<protein>
    <recommendedName>
        <fullName evidence="15">UvrABC system protein A</fullName>
    </recommendedName>
    <alternativeName>
        <fullName evidence="16">Excinuclease ABC subunit A</fullName>
    </alternativeName>
</protein>
<keyword evidence="12" id="KW-0238">DNA-binding</keyword>
<evidence type="ECO:0000256" key="3">
    <source>
        <dbReference type="ARBA" id="ARBA00022723"/>
    </source>
</evidence>
<dbReference type="PROSITE" id="PS50893">
    <property type="entry name" value="ABC_TRANSPORTER_2"/>
    <property type="match status" value="1"/>
</dbReference>
<dbReference type="KEGG" id="mph:MLP_35210"/>
<dbReference type="EMBL" id="AP012204">
    <property type="protein sequence ID" value="BAK36535.1"/>
    <property type="molecule type" value="Genomic_DNA"/>
</dbReference>
<dbReference type="GO" id="GO:0016887">
    <property type="term" value="F:ATP hydrolysis activity"/>
    <property type="evidence" value="ECO:0007669"/>
    <property type="project" value="InterPro"/>
</dbReference>
<dbReference type="InterPro" id="IPR003439">
    <property type="entry name" value="ABC_transporter-like_ATP-bd"/>
</dbReference>
<dbReference type="SUPFAM" id="SSF52540">
    <property type="entry name" value="P-loop containing nucleoside triphosphate hydrolases"/>
    <property type="match status" value="2"/>
</dbReference>
<name>F5XN85_MICPN</name>
<keyword evidence="8" id="KW-0863">Zinc-finger</keyword>
<keyword evidence="7" id="KW-0228">DNA excision</keyword>
<accession>F5XN85</accession>
<evidence type="ECO:0000259" key="17">
    <source>
        <dbReference type="PROSITE" id="PS50893"/>
    </source>
</evidence>
<keyword evidence="11" id="KW-0267">Excision nuclease</keyword>
<keyword evidence="9" id="KW-0862">Zinc</keyword>
<keyword evidence="2" id="KW-0963">Cytoplasm</keyword>
<evidence type="ECO:0000256" key="10">
    <source>
        <dbReference type="ARBA" id="ARBA00022840"/>
    </source>
</evidence>
<evidence type="ECO:0000256" key="1">
    <source>
        <dbReference type="ARBA" id="ARBA00004496"/>
    </source>
</evidence>
<evidence type="ECO:0000256" key="14">
    <source>
        <dbReference type="ARBA" id="ARBA00038000"/>
    </source>
</evidence>
<dbReference type="PANTHER" id="PTHR43152:SF1">
    <property type="entry name" value="UVRA PROTEIN"/>
    <property type="match status" value="1"/>
</dbReference>
<evidence type="ECO:0000256" key="4">
    <source>
        <dbReference type="ARBA" id="ARBA00022737"/>
    </source>
</evidence>
<dbReference type="GO" id="GO:0008270">
    <property type="term" value="F:zinc ion binding"/>
    <property type="evidence" value="ECO:0007669"/>
    <property type="project" value="UniProtKB-KW"/>
</dbReference>
<evidence type="ECO:0000256" key="5">
    <source>
        <dbReference type="ARBA" id="ARBA00022741"/>
    </source>
</evidence>
<evidence type="ECO:0000256" key="6">
    <source>
        <dbReference type="ARBA" id="ARBA00022763"/>
    </source>
</evidence>
<evidence type="ECO:0000313" key="18">
    <source>
        <dbReference type="EMBL" id="BAK36535.1"/>
    </source>
</evidence>
<evidence type="ECO:0000256" key="7">
    <source>
        <dbReference type="ARBA" id="ARBA00022769"/>
    </source>
</evidence>
<evidence type="ECO:0000313" key="19">
    <source>
        <dbReference type="Proteomes" id="UP000007947"/>
    </source>
</evidence>
<dbReference type="STRING" id="1032480.MLP_35210"/>
<dbReference type="HOGENOM" id="CLU_001370_2_1_11"/>
<dbReference type="GO" id="GO:0004518">
    <property type="term" value="F:nuclease activity"/>
    <property type="evidence" value="ECO:0007669"/>
    <property type="project" value="UniProtKB-KW"/>
</dbReference>
<proteinExistence type="inferred from homology"/>
<evidence type="ECO:0000256" key="13">
    <source>
        <dbReference type="ARBA" id="ARBA00023204"/>
    </source>
</evidence>
<dbReference type="SMART" id="SM00382">
    <property type="entry name" value="AAA"/>
    <property type="match status" value="2"/>
</dbReference>
<evidence type="ECO:0000256" key="9">
    <source>
        <dbReference type="ARBA" id="ARBA00022833"/>
    </source>
</evidence>
<dbReference type="GO" id="GO:0005737">
    <property type="term" value="C:cytoplasm"/>
    <property type="evidence" value="ECO:0007669"/>
    <property type="project" value="UniProtKB-SubCell"/>
</dbReference>
<keyword evidence="13" id="KW-0234">DNA repair</keyword>
<dbReference type="eggNOG" id="COG0178">
    <property type="taxonomic scope" value="Bacteria"/>
</dbReference>
<keyword evidence="5" id="KW-0547">Nucleotide-binding</keyword>
<sequence>MAMTEDLADGIRVRGARLHNLRDVDVDIPRNRLVAVTGVSGSGKSSLAFGTIHAEAQRRYFDSVAPFARRLIHQATNPRVRQVSGLPPAVALQQTRGGGNARSTVGTVTTLANTVRMLFSRAGAYPEGADPDGDGRLDSDHFSANTTVGACPECDGLGEVHRATEASMVPDPSLSIAEKAIASWPGAWLGKNYRDILDTLGYDIHRPWRELSPEDRHWILFTEEEPVVTVHSVREAGRIHRPYEGKYLSAERHLQKSLGSGSAATRERAMSFVDVQTCPLCHGRRLRADALAVTWRGEPVDVVTGWQLDRLRDECRSRLIELGADTGRETAVEEAEGTLLAELLSRLDVLVELGLGHLSLARPTASVSAGELQRLRLATLLGTGLFGVVYVLDEPSAGLHPADSEALRDVVRRLVDGGNSVLLVEHDRDLIRVCDWVVDVGPGAGRHGGQVLYSGPVAGLSGVGDSLTGSWLDRRPRPMGEPRAPQGWLPLNGIRRNNLRDLDVAMPLGVLTAVTGVSGAGKTSLLDAVADGAGERRLVRITQQPIGRTPRSNLATYTGLFDHVRKLFAATTEAKERGFGVSRFSFNVAEGRCPTCQGEGMVEVGLMFLPGSYAPCQTCGGSRYLPETLEVRWQGLTIAEVLELSVEEALTVFAVARELWIVSSPTTGTKLSISAGSSMDAVLRSLRALDALGLGYLGLGQPATELSGGEAQRIKLATELQRTSREPTLYLLDEPTTGLHPADRERLAAEIHRLVDAGNTVVVAEHDRDLITAADWVLDLGPGAGDRGGRVVYAGPPVGLSAAADSLTGRHLEYQRLAE</sequence>
<keyword evidence="6" id="KW-0227">DNA damage</keyword>
<keyword evidence="3" id="KW-0479">Metal-binding</keyword>
<reference evidence="18 19" key="1">
    <citation type="submission" date="2011-05" db="EMBL/GenBank/DDBJ databases">
        <title>Whole genome sequence of Microlunatus phosphovorus NM-1.</title>
        <authorList>
            <person name="Hosoyama A."/>
            <person name="Sasaki K."/>
            <person name="Harada T."/>
            <person name="Igarashi R."/>
            <person name="Kawakoshi A."/>
            <person name="Sasagawa M."/>
            <person name="Fukada J."/>
            <person name="Nakamura S."/>
            <person name="Katano Y."/>
            <person name="Hanada S."/>
            <person name="Kamagata Y."/>
            <person name="Nakamura N."/>
            <person name="Yamazaki S."/>
            <person name="Fujita N."/>
        </authorList>
    </citation>
    <scope>NUCLEOTIDE SEQUENCE [LARGE SCALE GENOMIC DNA]</scope>
    <source>
        <strain evidence="19">ATCC 700054 / DSM 10555 / JCM 9379 / NBRC 101784 / NCIMB 13414 / VKM Ac-1990 / NM-1</strain>
    </source>
</reference>
<dbReference type="Proteomes" id="UP000007947">
    <property type="component" value="Chromosome"/>
</dbReference>
<keyword evidence="19" id="KW-1185">Reference proteome</keyword>
<dbReference type="PROSITE" id="PS00211">
    <property type="entry name" value="ABC_TRANSPORTER_1"/>
    <property type="match status" value="1"/>
</dbReference>
<dbReference type="GO" id="GO:0003677">
    <property type="term" value="F:DNA binding"/>
    <property type="evidence" value="ECO:0007669"/>
    <property type="project" value="UniProtKB-KW"/>
</dbReference>
<dbReference type="InterPro" id="IPR017871">
    <property type="entry name" value="ABC_transporter-like_CS"/>
</dbReference>
<dbReference type="GO" id="GO:0006281">
    <property type="term" value="P:DNA repair"/>
    <property type="evidence" value="ECO:0007669"/>
    <property type="project" value="UniProtKB-KW"/>
</dbReference>
<evidence type="ECO:0000256" key="8">
    <source>
        <dbReference type="ARBA" id="ARBA00022771"/>
    </source>
</evidence>
<evidence type="ECO:0000256" key="16">
    <source>
        <dbReference type="ARBA" id="ARBA00042156"/>
    </source>
</evidence>
<dbReference type="AlphaFoldDB" id="F5XN85"/>
<comment type="subcellular location">
    <subcellularLocation>
        <location evidence="1">Cytoplasm</location>
    </subcellularLocation>
</comment>
<dbReference type="InterPro" id="IPR003593">
    <property type="entry name" value="AAA+_ATPase"/>
</dbReference>
<evidence type="ECO:0000256" key="12">
    <source>
        <dbReference type="ARBA" id="ARBA00023125"/>
    </source>
</evidence>
<gene>
    <name evidence="18" type="ordered locus">MLP_35210</name>
</gene>
<keyword evidence="10" id="KW-0067">ATP-binding</keyword>
<dbReference type="InterPro" id="IPR041552">
    <property type="entry name" value="UvrA_DNA-bd"/>
</dbReference>
<feature type="domain" description="ABC transporter" evidence="17">
    <location>
        <begin position="482"/>
        <end position="807"/>
    </location>
</feature>
<dbReference type="GO" id="GO:0005524">
    <property type="term" value="F:ATP binding"/>
    <property type="evidence" value="ECO:0007669"/>
    <property type="project" value="UniProtKB-KW"/>
</dbReference>
<organism evidence="18 19">
    <name type="scientific">Microlunatus phosphovorus (strain ATCC 700054 / DSM 10555 / JCM 9379 / NBRC 101784 / NCIMB 13414 / VKM Ac-1990 / NM-1)</name>
    <dbReference type="NCBI Taxonomy" id="1032480"/>
    <lineage>
        <taxon>Bacteria</taxon>
        <taxon>Bacillati</taxon>
        <taxon>Actinomycetota</taxon>
        <taxon>Actinomycetes</taxon>
        <taxon>Propionibacteriales</taxon>
        <taxon>Propionibacteriaceae</taxon>
        <taxon>Microlunatus</taxon>
    </lineage>
</organism>